<reference evidence="3 4" key="1">
    <citation type="submission" date="2018-11" db="EMBL/GenBank/DDBJ databases">
        <title>The draft genome sequence of Amphritea opalescens ANRC-JH13T.</title>
        <authorList>
            <person name="Fang Z."/>
            <person name="Zhang Y."/>
            <person name="Han X."/>
        </authorList>
    </citation>
    <scope>NUCLEOTIDE SEQUENCE [LARGE SCALE GENOMIC DNA]</scope>
    <source>
        <strain evidence="3 4">ANRC-JH13</strain>
    </source>
</reference>
<dbReference type="InterPro" id="IPR036527">
    <property type="entry name" value="SCP2_sterol-bd_dom_sf"/>
</dbReference>
<dbReference type="Pfam" id="PF02036">
    <property type="entry name" value="SCP2"/>
    <property type="match status" value="1"/>
</dbReference>
<dbReference type="GO" id="GO:0006744">
    <property type="term" value="P:ubiquinone biosynthetic process"/>
    <property type="evidence" value="ECO:0007669"/>
    <property type="project" value="UniProtKB-UniRule"/>
</dbReference>
<dbReference type="Proteomes" id="UP000283087">
    <property type="component" value="Unassembled WGS sequence"/>
</dbReference>
<comment type="pathway">
    <text evidence="1">Cofactor biosynthesis; ubiquinone biosynthesis.</text>
</comment>
<evidence type="ECO:0000256" key="1">
    <source>
        <dbReference type="HAMAP-Rule" id="MF_02215"/>
    </source>
</evidence>
<organism evidence="3 4">
    <name type="scientific">Amphritea opalescens</name>
    <dbReference type="NCBI Taxonomy" id="2490544"/>
    <lineage>
        <taxon>Bacteria</taxon>
        <taxon>Pseudomonadati</taxon>
        <taxon>Pseudomonadota</taxon>
        <taxon>Gammaproteobacteria</taxon>
        <taxon>Oceanospirillales</taxon>
        <taxon>Oceanospirillaceae</taxon>
        <taxon>Amphritea</taxon>
    </lineage>
</organism>
<dbReference type="HAMAP" id="MF_02215">
    <property type="entry name" value="UbiJ"/>
    <property type="match status" value="1"/>
</dbReference>
<comment type="similarity">
    <text evidence="1">Belongs to the UbiJ family.</text>
</comment>
<evidence type="ECO:0000259" key="2">
    <source>
        <dbReference type="Pfam" id="PF02036"/>
    </source>
</evidence>
<proteinExistence type="inferred from homology"/>
<comment type="subcellular location">
    <subcellularLocation>
        <location evidence="1">Cytoplasm</location>
    </subcellularLocation>
</comment>
<dbReference type="OrthoDB" id="9796077at2"/>
<dbReference type="InterPro" id="IPR003033">
    <property type="entry name" value="SCP2_sterol-bd_dom"/>
</dbReference>
<accession>A0A430KUN6</accession>
<name>A0A430KUN6_9GAMM</name>
<evidence type="ECO:0000313" key="4">
    <source>
        <dbReference type="Proteomes" id="UP000283087"/>
    </source>
</evidence>
<dbReference type="AlphaFoldDB" id="A0A430KUN6"/>
<comment type="function">
    <text evidence="1">Required for ubiquinone (coenzyme Q) biosynthesis. Binds hydrophobic ubiquinone biosynthetic intermediates via its SCP2 domain and is essential for the stability of the Ubi complex. May constitute a docking platform where Ubi enzymes assemble and access their SCP2-bound polyprenyl substrates.</text>
</comment>
<dbReference type="PANTHER" id="PTHR38693">
    <property type="entry name" value="UBIQUINONE BIOSYNTHESIS PROTEIN UBIJ"/>
    <property type="match status" value="1"/>
</dbReference>
<dbReference type="UniPathway" id="UPA00232"/>
<comment type="caution">
    <text evidence="3">The sequence shown here is derived from an EMBL/GenBank/DDBJ whole genome shotgun (WGS) entry which is preliminary data.</text>
</comment>
<dbReference type="GO" id="GO:0005737">
    <property type="term" value="C:cytoplasm"/>
    <property type="evidence" value="ECO:0007669"/>
    <property type="project" value="UniProtKB-SubCell"/>
</dbReference>
<keyword evidence="4" id="KW-1185">Reference proteome</keyword>
<dbReference type="EMBL" id="RQXW01000002">
    <property type="protein sequence ID" value="RTE67231.1"/>
    <property type="molecule type" value="Genomic_DNA"/>
</dbReference>
<protein>
    <recommendedName>
        <fullName evidence="1">Ubiquinone biosynthesis accessory factor UbiJ</fullName>
    </recommendedName>
</protein>
<feature type="domain" description="SCP2" evidence="2">
    <location>
        <begin position="18"/>
        <end position="115"/>
    </location>
</feature>
<sequence>MTIETINATLLTVAEAAINRLLLLNPETVDQLGELSGRVIAIRLTTPAIALSLQPSSDGIQIDMIERDEADVTLSGSVSDFLRLLNAAESSDAMFGKSIHLSGDNALANRFSQILIDAALDWEGILAQILGDLPAHELTRYLKWKAGFYLNTGSSLMRNVEEYLKEELRLLPSRAEINHFTAETDRLRQETERANARIERLRHRLNR</sequence>
<dbReference type="SUPFAM" id="SSF55718">
    <property type="entry name" value="SCP-like"/>
    <property type="match status" value="1"/>
</dbReference>
<dbReference type="PANTHER" id="PTHR38693:SF1">
    <property type="entry name" value="UBIQUINONE BIOSYNTHESIS ACCESSORY FACTOR UBIJ"/>
    <property type="match status" value="1"/>
</dbReference>
<dbReference type="RefSeq" id="WP_126157199.1">
    <property type="nucleotide sequence ID" value="NZ_RQXW01000002.1"/>
</dbReference>
<gene>
    <name evidence="1" type="primary">ubiJ</name>
    <name evidence="3" type="ORF">EH243_03230</name>
</gene>
<keyword evidence="1" id="KW-0963">Cytoplasm</keyword>
<dbReference type="InterPro" id="IPR038989">
    <property type="entry name" value="UbiJ"/>
</dbReference>
<evidence type="ECO:0000313" key="3">
    <source>
        <dbReference type="EMBL" id="RTE67231.1"/>
    </source>
</evidence>
<keyword evidence="1" id="KW-0831">Ubiquinone biosynthesis</keyword>